<dbReference type="Proteomes" id="UP000001064">
    <property type="component" value="Unassembled WGS sequence"/>
</dbReference>
<evidence type="ECO:0000313" key="1">
    <source>
        <dbReference type="EMBL" id="EGC30786.1"/>
    </source>
</evidence>
<dbReference type="KEGG" id="dpp:DICPUDRAFT_99421"/>
<protein>
    <submittedName>
        <fullName evidence="1">Uncharacterized protein</fullName>
    </submittedName>
</protein>
<dbReference type="RefSeq" id="XP_003292676.1">
    <property type="nucleotide sequence ID" value="XM_003292628.1"/>
</dbReference>
<name>F0ZZ32_DICPU</name>
<proteinExistence type="predicted"/>
<dbReference type="OrthoDB" id="18670at2759"/>
<dbReference type="GeneID" id="10508717"/>
<dbReference type="InParanoid" id="F0ZZ32"/>
<dbReference type="eggNOG" id="ENOG502RHHN">
    <property type="taxonomic scope" value="Eukaryota"/>
</dbReference>
<keyword evidence="2" id="KW-1185">Reference proteome</keyword>
<dbReference type="EMBL" id="GL871300">
    <property type="protein sequence ID" value="EGC30786.1"/>
    <property type="molecule type" value="Genomic_DNA"/>
</dbReference>
<dbReference type="OMA" id="WIVILRD"/>
<organism evidence="1 2">
    <name type="scientific">Dictyostelium purpureum</name>
    <name type="common">Slime mold</name>
    <dbReference type="NCBI Taxonomy" id="5786"/>
    <lineage>
        <taxon>Eukaryota</taxon>
        <taxon>Amoebozoa</taxon>
        <taxon>Evosea</taxon>
        <taxon>Eumycetozoa</taxon>
        <taxon>Dictyostelia</taxon>
        <taxon>Dictyosteliales</taxon>
        <taxon>Dictyosteliaceae</taxon>
        <taxon>Dictyostelium</taxon>
    </lineage>
</organism>
<sequence>MTLSIAKPFVSIFKKSKSKSNKGTINTTENDIGINNEKCEDNKIIEEIYTIQYQITDEGSCRGASPEVKYIERTIKINEDGVYLYDKDQLTCHWGFVDIKEFSLDHNWSDWIIILRDGSKHYFKSYEALQVHLKMNEIVRKLVSRVSSSSL</sequence>
<dbReference type="VEuPathDB" id="AmoebaDB:DICPUDRAFT_99421"/>
<evidence type="ECO:0000313" key="2">
    <source>
        <dbReference type="Proteomes" id="UP000001064"/>
    </source>
</evidence>
<dbReference type="AlphaFoldDB" id="F0ZZ32"/>
<accession>F0ZZ32</accession>
<dbReference type="FunCoup" id="F0ZZ32">
    <property type="interactions" value="230"/>
</dbReference>
<gene>
    <name evidence="1" type="ORF">DICPUDRAFT_99421</name>
</gene>
<reference evidence="2" key="1">
    <citation type="journal article" date="2011" name="Genome Biol.">
        <title>Comparative genomics of the social amoebae Dictyostelium discoideum and Dictyostelium purpureum.</title>
        <authorList>
            <consortium name="US DOE Joint Genome Institute (JGI-PGF)"/>
            <person name="Sucgang R."/>
            <person name="Kuo A."/>
            <person name="Tian X."/>
            <person name="Salerno W."/>
            <person name="Parikh A."/>
            <person name="Feasley C.L."/>
            <person name="Dalin E."/>
            <person name="Tu H."/>
            <person name="Huang E."/>
            <person name="Barry K."/>
            <person name="Lindquist E."/>
            <person name="Shapiro H."/>
            <person name="Bruce D."/>
            <person name="Schmutz J."/>
            <person name="Salamov A."/>
            <person name="Fey P."/>
            <person name="Gaudet P."/>
            <person name="Anjard C."/>
            <person name="Babu M.M."/>
            <person name="Basu S."/>
            <person name="Bushmanova Y."/>
            <person name="van der Wel H."/>
            <person name="Katoh-Kurasawa M."/>
            <person name="Dinh C."/>
            <person name="Coutinho P.M."/>
            <person name="Saito T."/>
            <person name="Elias M."/>
            <person name="Schaap P."/>
            <person name="Kay R.R."/>
            <person name="Henrissat B."/>
            <person name="Eichinger L."/>
            <person name="Rivero F."/>
            <person name="Putnam N.H."/>
            <person name="West C.M."/>
            <person name="Loomis W.F."/>
            <person name="Chisholm R.L."/>
            <person name="Shaulsky G."/>
            <person name="Strassmann J.E."/>
            <person name="Queller D.C."/>
            <person name="Kuspa A."/>
            <person name="Grigoriev I.V."/>
        </authorList>
    </citation>
    <scope>NUCLEOTIDE SEQUENCE [LARGE SCALE GENOMIC DNA]</scope>
    <source>
        <strain evidence="2">QSDP1</strain>
    </source>
</reference>